<evidence type="ECO:0000259" key="1">
    <source>
        <dbReference type="PROSITE" id="PS50004"/>
    </source>
</evidence>
<keyword evidence="3" id="KW-1185">Reference proteome</keyword>
<protein>
    <submittedName>
        <fullName evidence="2">OLC1v1005774C1</fullName>
    </submittedName>
</protein>
<dbReference type="PROSITE" id="PS50004">
    <property type="entry name" value="C2"/>
    <property type="match status" value="1"/>
</dbReference>
<gene>
    <name evidence="2" type="ORF">OLC1_LOCUS15062</name>
</gene>
<dbReference type="PANTHER" id="PTHR32246">
    <property type="entry name" value="INGRESSION PROTEIN FIC1"/>
    <property type="match status" value="1"/>
</dbReference>
<evidence type="ECO:0000313" key="3">
    <source>
        <dbReference type="Proteomes" id="UP001161247"/>
    </source>
</evidence>
<dbReference type="AlphaFoldDB" id="A0AAV1DFE0"/>
<name>A0AAV1DFE0_OLDCO</name>
<dbReference type="GO" id="GO:0006952">
    <property type="term" value="P:defense response"/>
    <property type="evidence" value="ECO:0007669"/>
    <property type="project" value="InterPro"/>
</dbReference>
<dbReference type="Gene3D" id="2.60.40.150">
    <property type="entry name" value="C2 domain"/>
    <property type="match status" value="1"/>
</dbReference>
<dbReference type="SUPFAM" id="SSF49562">
    <property type="entry name" value="C2 domain (Calcium/lipid-binding domain, CaLB)"/>
    <property type="match status" value="1"/>
</dbReference>
<reference evidence="2" key="1">
    <citation type="submission" date="2023-03" db="EMBL/GenBank/DDBJ databases">
        <authorList>
            <person name="Julca I."/>
        </authorList>
    </citation>
    <scope>NUCLEOTIDE SEQUENCE</scope>
</reference>
<proteinExistence type="predicted"/>
<feature type="domain" description="C2" evidence="1">
    <location>
        <begin position="1"/>
        <end position="129"/>
    </location>
</feature>
<sequence>MAKLALMMEEKKKKKSCDLVLEINLVSAQGLKVCSKSKTETYAVVWVDDLSKKLRTRTDCLGGKNPTWNDKFLFRVSSEFLNSPTAAFNVEIYAVGHNILKDSLVGTARCLVNNLLGKMITPVHVHRPSGNFHGILNVSASLCDEGVIGLDSGMFGGSSGFGFHDLMTKTKAEVEAEEGNKNLLQKLRLVRSSPSLSTMTAPTTPLKELNEAATMRKVKSDSSLATMLRTLASFSTLPEYIQL</sequence>
<dbReference type="Pfam" id="PF00168">
    <property type="entry name" value="C2"/>
    <property type="match status" value="1"/>
</dbReference>
<dbReference type="Proteomes" id="UP001161247">
    <property type="component" value="Chromosome 5"/>
</dbReference>
<evidence type="ECO:0000313" key="2">
    <source>
        <dbReference type="EMBL" id="CAI9106586.1"/>
    </source>
</evidence>
<dbReference type="CDD" id="cd04051">
    <property type="entry name" value="C2_SRC2_like"/>
    <property type="match status" value="1"/>
</dbReference>
<dbReference type="PANTHER" id="PTHR32246:SF69">
    <property type="entry name" value="CALCIUM-DEPENDENT LIPID-BINDING (CALB DOMAIN) FAMILY PROTEIN"/>
    <property type="match status" value="1"/>
</dbReference>
<dbReference type="InterPro" id="IPR000008">
    <property type="entry name" value="C2_dom"/>
</dbReference>
<dbReference type="SMART" id="SM00239">
    <property type="entry name" value="C2"/>
    <property type="match status" value="1"/>
</dbReference>
<organism evidence="2 3">
    <name type="scientific">Oldenlandia corymbosa var. corymbosa</name>
    <dbReference type="NCBI Taxonomy" id="529605"/>
    <lineage>
        <taxon>Eukaryota</taxon>
        <taxon>Viridiplantae</taxon>
        <taxon>Streptophyta</taxon>
        <taxon>Embryophyta</taxon>
        <taxon>Tracheophyta</taxon>
        <taxon>Spermatophyta</taxon>
        <taxon>Magnoliopsida</taxon>
        <taxon>eudicotyledons</taxon>
        <taxon>Gunneridae</taxon>
        <taxon>Pentapetalae</taxon>
        <taxon>asterids</taxon>
        <taxon>lamiids</taxon>
        <taxon>Gentianales</taxon>
        <taxon>Rubiaceae</taxon>
        <taxon>Rubioideae</taxon>
        <taxon>Spermacoceae</taxon>
        <taxon>Hedyotis-Oldenlandia complex</taxon>
        <taxon>Oldenlandia</taxon>
    </lineage>
</organism>
<dbReference type="InterPro" id="IPR035892">
    <property type="entry name" value="C2_domain_sf"/>
</dbReference>
<dbReference type="InterPro" id="IPR044750">
    <property type="entry name" value="C2_SRC2/BAP"/>
</dbReference>
<accession>A0AAV1DFE0</accession>
<dbReference type="EMBL" id="OX459122">
    <property type="protein sequence ID" value="CAI9106586.1"/>
    <property type="molecule type" value="Genomic_DNA"/>
</dbReference>